<reference evidence="1 2" key="1">
    <citation type="submission" date="2019-09" db="EMBL/GenBank/DDBJ databases">
        <title>YIM 132180 draft genome.</title>
        <authorList>
            <person name="Zhang K."/>
        </authorList>
    </citation>
    <scope>NUCLEOTIDE SEQUENCE [LARGE SCALE GENOMIC DNA]</scope>
    <source>
        <strain evidence="1 2">YIM 132180</strain>
    </source>
</reference>
<protein>
    <submittedName>
        <fullName evidence="1">Uncharacterized protein</fullName>
    </submittedName>
</protein>
<sequence>MQFNARETSRCDDRCMPLSLDDSGTDRGSANLHYGKLGDAVAHYLELSLPEHSDSKPIAAAALADACRVRRGAGAAEPPLIRLHTAYEGVTGVLRRQIPTA</sequence>
<accession>A0A7V7PKE1</accession>
<dbReference type="Proteomes" id="UP000432089">
    <property type="component" value="Unassembled WGS sequence"/>
</dbReference>
<dbReference type="RefSeq" id="WP_150973831.1">
    <property type="nucleotide sequence ID" value="NZ_VZDO01000027.1"/>
</dbReference>
<name>A0A7V7PKE1_9HYPH</name>
<keyword evidence="2" id="KW-1185">Reference proteome</keyword>
<dbReference type="EMBL" id="VZDO01000027">
    <property type="protein sequence ID" value="KAB0676022.1"/>
    <property type="molecule type" value="Genomic_DNA"/>
</dbReference>
<dbReference type="AlphaFoldDB" id="A0A7V7PKE1"/>
<proteinExistence type="predicted"/>
<comment type="caution">
    <text evidence="1">The sequence shown here is derived from an EMBL/GenBank/DDBJ whole genome shotgun (WGS) entry which is preliminary data.</text>
</comment>
<evidence type="ECO:0000313" key="1">
    <source>
        <dbReference type="EMBL" id="KAB0676022.1"/>
    </source>
</evidence>
<gene>
    <name evidence="1" type="ORF">F6X38_22435</name>
</gene>
<evidence type="ECO:0000313" key="2">
    <source>
        <dbReference type="Proteomes" id="UP000432089"/>
    </source>
</evidence>
<organism evidence="1 2">
    <name type="scientific">Plantimonas leprariae</name>
    <dbReference type="NCBI Taxonomy" id="2615207"/>
    <lineage>
        <taxon>Bacteria</taxon>
        <taxon>Pseudomonadati</taxon>
        <taxon>Pseudomonadota</taxon>
        <taxon>Alphaproteobacteria</taxon>
        <taxon>Hyphomicrobiales</taxon>
        <taxon>Aurantimonadaceae</taxon>
        <taxon>Plantimonas</taxon>
    </lineage>
</organism>